<dbReference type="Proteomes" id="UP000807469">
    <property type="component" value="Unassembled WGS sequence"/>
</dbReference>
<dbReference type="InterPro" id="IPR011009">
    <property type="entry name" value="Kinase-like_dom_sf"/>
</dbReference>
<comment type="caution">
    <text evidence="1">The sequence shown here is derived from an EMBL/GenBank/DDBJ whole genome shotgun (WGS) entry which is preliminary data.</text>
</comment>
<name>A0A9P5YXH6_9AGAR</name>
<accession>A0A9P5YXH6</accession>
<dbReference type="EMBL" id="MU155266">
    <property type="protein sequence ID" value="KAF9477289.1"/>
    <property type="molecule type" value="Genomic_DNA"/>
</dbReference>
<dbReference type="OrthoDB" id="3261131at2759"/>
<dbReference type="SUPFAM" id="SSF56112">
    <property type="entry name" value="Protein kinase-like (PK-like)"/>
    <property type="match status" value="1"/>
</dbReference>
<keyword evidence="2" id="KW-1185">Reference proteome</keyword>
<evidence type="ECO:0000313" key="1">
    <source>
        <dbReference type="EMBL" id="KAF9477289.1"/>
    </source>
</evidence>
<evidence type="ECO:0000313" key="2">
    <source>
        <dbReference type="Proteomes" id="UP000807469"/>
    </source>
</evidence>
<reference evidence="1" key="1">
    <citation type="submission" date="2020-11" db="EMBL/GenBank/DDBJ databases">
        <authorList>
            <consortium name="DOE Joint Genome Institute"/>
            <person name="Ahrendt S."/>
            <person name="Riley R."/>
            <person name="Andreopoulos W."/>
            <person name="Labutti K."/>
            <person name="Pangilinan J."/>
            <person name="Ruiz-Duenas F.J."/>
            <person name="Barrasa J.M."/>
            <person name="Sanchez-Garcia M."/>
            <person name="Camarero S."/>
            <person name="Miyauchi S."/>
            <person name="Serrano A."/>
            <person name="Linde D."/>
            <person name="Babiker R."/>
            <person name="Drula E."/>
            <person name="Ayuso-Fernandez I."/>
            <person name="Pacheco R."/>
            <person name="Padilla G."/>
            <person name="Ferreira P."/>
            <person name="Barriuso J."/>
            <person name="Kellner H."/>
            <person name="Castanera R."/>
            <person name="Alfaro M."/>
            <person name="Ramirez L."/>
            <person name="Pisabarro A.G."/>
            <person name="Kuo A."/>
            <person name="Tritt A."/>
            <person name="Lipzen A."/>
            <person name="He G."/>
            <person name="Yan M."/>
            <person name="Ng V."/>
            <person name="Cullen D."/>
            <person name="Martin F."/>
            <person name="Rosso M.-N."/>
            <person name="Henrissat B."/>
            <person name="Hibbett D."/>
            <person name="Martinez A.T."/>
            <person name="Grigoriev I.V."/>
        </authorList>
    </citation>
    <scope>NUCLEOTIDE SEQUENCE</scope>
    <source>
        <strain evidence="1">CIRM-BRFM 674</strain>
    </source>
</reference>
<gene>
    <name evidence="1" type="ORF">BDN70DRAFT_862125</name>
</gene>
<sequence>MRGISDDLVQDLIPSGSASSETVKFYKPPRISLVDVKEGIDNSIRRGMSPIEQETRLVEVYPWGIEQGTVQFFVEIPAEAPVPHFPQQRLSFFNRNPPNAPSSEALLKNYSAAQQNEETAIVCGRGGESSVPASLYSDILSEFRQNLSSITPTPDDILCFRSLRANLTQIFAKEECRKAKFMEILEKYAVVPSSFSPDLISGTSYRTDVDLRVSFGEFTFLYLISEIKNEVSTTQVEPLIEGSRFWLEQIRTCLKSDNTLAYFNPVNFPVIILLQYGPYLSLAVGIYIDKPIVEYLTCIPMHVHSSNEGTLEAGERAIASPRLALPKLHNSYSSIMTDASKPQAEFLFRNFFEAEGIRRSFVYDSTIEDKRLFHAHLDDDTRVCVKFSRHYSEAAHRAAAELGLALKLYAVNEVYGWFMIVMEDVSEDYQTLWDLKALGKGYSIDDIRRLMLDKLSALHNRQFVHGDVRDVNILVRKDGAAGEGPVIMLVDWDWAGVVGKARYPHSMSSASIRRPNEAVVGGLIAAQHDMDMVVFL</sequence>
<dbReference type="AlphaFoldDB" id="A0A9P5YXH6"/>
<evidence type="ECO:0008006" key="3">
    <source>
        <dbReference type="Google" id="ProtNLM"/>
    </source>
</evidence>
<protein>
    <recommendedName>
        <fullName evidence="3">Protein kinase domain-containing protein</fullName>
    </recommendedName>
</protein>
<proteinExistence type="predicted"/>
<dbReference type="Gene3D" id="1.10.510.10">
    <property type="entry name" value="Transferase(Phosphotransferase) domain 1"/>
    <property type="match status" value="1"/>
</dbReference>
<organism evidence="1 2">
    <name type="scientific">Pholiota conissans</name>
    <dbReference type="NCBI Taxonomy" id="109636"/>
    <lineage>
        <taxon>Eukaryota</taxon>
        <taxon>Fungi</taxon>
        <taxon>Dikarya</taxon>
        <taxon>Basidiomycota</taxon>
        <taxon>Agaricomycotina</taxon>
        <taxon>Agaricomycetes</taxon>
        <taxon>Agaricomycetidae</taxon>
        <taxon>Agaricales</taxon>
        <taxon>Agaricineae</taxon>
        <taxon>Strophariaceae</taxon>
        <taxon>Pholiota</taxon>
    </lineage>
</organism>